<dbReference type="STRING" id="559515.M4BW61"/>
<accession>M4BW61</accession>
<dbReference type="EnsemblProtists" id="HpaT810762">
    <property type="protein sequence ID" value="HpaP810762"/>
    <property type="gene ID" value="HpaG810762"/>
</dbReference>
<dbReference type="EMBL" id="JH597993">
    <property type="status" value="NOT_ANNOTATED_CDS"/>
    <property type="molecule type" value="Genomic_DNA"/>
</dbReference>
<evidence type="ECO:0000313" key="1">
    <source>
        <dbReference type="EnsemblProtists" id="HpaP810762"/>
    </source>
</evidence>
<organism evidence="1 2">
    <name type="scientific">Hyaloperonospora arabidopsidis (strain Emoy2)</name>
    <name type="common">Downy mildew agent</name>
    <name type="synonym">Peronospora arabidopsidis</name>
    <dbReference type="NCBI Taxonomy" id="559515"/>
    <lineage>
        <taxon>Eukaryota</taxon>
        <taxon>Sar</taxon>
        <taxon>Stramenopiles</taxon>
        <taxon>Oomycota</taxon>
        <taxon>Peronosporomycetes</taxon>
        <taxon>Peronosporales</taxon>
        <taxon>Peronosporaceae</taxon>
        <taxon>Hyaloperonospora</taxon>
    </lineage>
</organism>
<reference evidence="1" key="2">
    <citation type="submission" date="2015-06" db="UniProtKB">
        <authorList>
            <consortium name="EnsemblProtists"/>
        </authorList>
    </citation>
    <scope>IDENTIFICATION</scope>
    <source>
        <strain evidence="1">Emoy2</strain>
    </source>
</reference>
<reference evidence="2" key="1">
    <citation type="journal article" date="2010" name="Science">
        <title>Signatures of adaptation to obligate biotrophy in the Hyaloperonospora arabidopsidis genome.</title>
        <authorList>
            <person name="Baxter L."/>
            <person name="Tripathy S."/>
            <person name="Ishaque N."/>
            <person name="Boot N."/>
            <person name="Cabral A."/>
            <person name="Kemen E."/>
            <person name="Thines M."/>
            <person name="Ah-Fong A."/>
            <person name="Anderson R."/>
            <person name="Badejoko W."/>
            <person name="Bittner-Eddy P."/>
            <person name="Boore J.L."/>
            <person name="Chibucos M.C."/>
            <person name="Coates M."/>
            <person name="Dehal P."/>
            <person name="Delehaunty K."/>
            <person name="Dong S."/>
            <person name="Downton P."/>
            <person name="Dumas B."/>
            <person name="Fabro G."/>
            <person name="Fronick C."/>
            <person name="Fuerstenberg S.I."/>
            <person name="Fulton L."/>
            <person name="Gaulin E."/>
            <person name="Govers F."/>
            <person name="Hughes L."/>
            <person name="Humphray S."/>
            <person name="Jiang R.H."/>
            <person name="Judelson H."/>
            <person name="Kamoun S."/>
            <person name="Kyung K."/>
            <person name="Meijer H."/>
            <person name="Minx P."/>
            <person name="Morris P."/>
            <person name="Nelson J."/>
            <person name="Phuntumart V."/>
            <person name="Qutob D."/>
            <person name="Rehmany A."/>
            <person name="Rougon-Cardoso A."/>
            <person name="Ryden P."/>
            <person name="Torto-Alalibo T."/>
            <person name="Studholme D."/>
            <person name="Wang Y."/>
            <person name="Win J."/>
            <person name="Wood J."/>
            <person name="Clifton S.W."/>
            <person name="Rogers J."/>
            <person name="Van den Ackerveken G."/>
            <person name="Jones J.D."/>
            <person name="McDowell J.M."/>
            <person name="Beynon J."/>
            <person name="Tyler B.M."/>
        </authorList>
    </citation>
    <scope>NUCLEOTIDE SEQUENCE [LARGE SCALE GENOMIC DNA]</scope>
    <source>
        <strain evidence="2">Emoy2</strain>
    </source>
</reference>
<sequence length="69" mass="8031">MIVMRVWCPAHQVNLFMEAGFAMIDDEQFVEGPNRWSVHLSHQVYLVNDFVSACPKLTNRWVIMGHTIN</sequence>
<dbReference type="Proteomes" id="UP000011713">
    <property type="component" value="Unassembled WGS sequence"/>
</dbReference>
<name>M4BW61_HYAAE</name>
<dbReference type="VEuPathDB" id="FungiDB:HpaG810762"/>
<keyword evidence="2" id="KW-1185">Reference proteome</keyword>
<proteinExistence type="predicted"/>
<dbReference type="InParanoid" id="M4BW61"/>
<protein>
    <submittedName>
        <fullName evidence="1">Uncharacterized protein</fullName>
    </submittedName>
</protein>
<evidence type="ECO:0000313" key="2">
    <source>
        <dbReference type="Proteomes" id="UP000011713"/>
    </source>
</evidence>
<dbReference type="HOGENOM" id="CLU_2781305_0_0_1"/>
<dbReference type="AlphaFoldDB" id="M4BW61"/>